<reference evidence="2 3" key="1">
    <citation type="submission" date="2021-03" db="EMBL/GenBank/DDBJ databases">
        <title>Rapid diversification of plasmids in a genus of pathogenic and nitrogen fixing bacteria.</title>
        <authorList>
            <person name="Weisberg A.J."/>
            <person name="Miller M."/>
            <person name="Ream W."/>
            <person name="Grunwald N.J."/>
            <person name="Chang J.H."/>
        </authorList>
    </citation>
    <scope>NUCLEOTIDE SEQUENCE [LARGE SCALE GENOMIC DNA]</scope>
    <source>
        <strain evidence="2 3">AF3.44</strain>
        <plasmid evidence="2 3">unnamed2</plasmid>
    </source>
</reference>
<evidence type="ECO:0000313" key="3">
    <source>
        <dbReference type="Proteomes" id="UP000826513"/>
    </source>
</evidence>
<sequence length="60" mass="6758">MNSSRVAATRARHAEAGRVYVHIDLPKEIVAHCDDLKKKRRAQGRSAIIEAALKEYLSKQ</sequence>
<dbReference type="Proteomes" id="UP000826513">
    <property type="component" value="Plasmid unnamed2"/>
</dbReference>
<proteinExistence type="predicted"/>
<evidence type="ECO:0000259" key="1">
    <source>
        <dbReference type="Pfam" id="PF01402"/>
    </source>
</evidence>
<geneLocation type="plasmid" evidence="2 3">
    <name>unnamed2</name>
</geneLocation>
<dbReference type="RefSeq" id="WP_174051830.1">
    <property type="nucleotide sequence ID" value="NZ_CP072171.1"/>
</dbReference>
<organism evidence="2 3">
    <name type="scientific">Agrobacterium larrymoorei</name>
    <dbReference type="NCBI Taxonomy" id="160699"/>
    <lineage>
        <taxon>Bacteria</taxon>
        <taxon>Pseudomonadati</taxon>
        <taxon>Pseudomonadota</taxon>
        <taxon>Alphaproteobacteria</taxon>
        <taxon>Hyphomicrobiales</taxon>
        <taxon>Rhizobiaceae</taxon>
        <taxon>Rhizobium/Agrobacterium group</taxon>
        <taxon>Agrobacterium</taxon>
    </lineage>
</organism>
<protein>
    <submittedName>
        <fullName evidence="2">Ribbon-helix-helix protein, CopG family</fullName>
    </submittedName>
</protein>
<evidence type="ECO:0000313" key="2">
    <source>
        <dbReference type="EMBL" id="QYA10849.1"/>
    </source>
</evidence>
<dbReference type="Pfam" id="PF01402">
    <property type="entry name" value="RHH_1"/>
    <property type="match status" value="1"/>
</dbReference>
<feature type="domain" description="Ribbon-helix-helix protein CopG" evidence="1">
    <location>
        <begin position="23"/>
        <end position="59"/>
    </location>
</feature>
<keyword evidence="2" id="KW-0614">Plasmid</keyword>
<dbReference type="EMBL" id="CP072171">
    <property type="protein sequence ID" value="QYA10849.1"/>
    <property type="molecule type" value="Genomic_DNA"/>
</dbReference>
<gene>
    <name evidence="2" type="ORF">J5285_25830</name>
</gene>
<name>A0ABX8TFD3_9HYPH</name>
<keyword evidence="3" id="KW-1185">Reference proteome</keyword>
<accession>A0ABX8TFD3</accession>
<dbReference type="InterPro" id="IPR002145">
    <property type="entry name" value="CopG"/>
</dbReference>